<reference evidence="2" key="1">
    <citation type="journal article" date="2023" name="G3 (Bethesda)">
        <title>A reference genome for the long-term kleptoplast-retaining sea slug Elysia crispata morphotype clarki.</title>
        <authorList>
            <person name="Eastman K.E."/>
            <person name="Pendleton A.L."/>
            <person name="Shaikh M.A."/>
            <person name="Suttiyut T."/>
            <person name="Ogas R."/>
            <person name="Tomko P."/>
            <person name="Gavelis G."/>
            <person name="Widhalm J.R."/>
            <person name="Wisecaver J.H."/>
        </authorList>
    </citation>
    <scope>NUCLEOTIDE SEQUENCE</scope>
    <source>
        <strain evidence="2">ECLA1</strain>
    </source>
</reference>
<gene>
    <name evidence="2" type="ORF">RRG08_047384</name>
</gene>
<protein>
    <submittedName>
        <fullName evidence="2">Uncharacterized protein</fullName>
    </submittedName>
</protein>
<evidence type="ECO:0000313" key="3">
    <source>
        <dbReference type="Proteomes" id="UP001283361"/>
    </source>
</evidence>
<comment type="caution">
    <text evidence="2">The sequence shown here is derived from an EMBL/GenBank/DDBJ whole genome shotgun (WGS) entry which is preliminary data.</text>
</comment>
<dbReference type="EMBL" id="JAWDGP010007072">
    <property type="protein sequence ID" value="KAK3730589.1"/>
    <property type="molecule type" value="Genomic_DNA"/>
</dbReference>
<sequence>MVEIGKSQGIDKAGVIGKSRGLHKAQVNGINRKESGPRQSPVNRRNGNEAVPRPFPLLVLRQAGTHYLPPSSVALREGWQNASKEYEEEAEEDKYEESEEGQEYEVDEEEEEYEGVENDEEVGHEEVECELDEEEEEFERRMRRRSVKRLQKMSMKRRRIVLTLGDVKTMAGSVPPPSGTRHSGRRVSQPFPAQTT</sequence>
<feature type="compositionally biased region" description="Acidic residues" evidence="1">
    <location>
        <begin position="86"/>
        <end position="137"/>
    </location>
</feature>
<feature type="region of interest" description="Disordered" evidence="1">
    <location>
        <begin position="168"/>
        <end position="196"/>
    </location>
</feature>
<name>A0AAE0Y2C1_9GAST</name>
<dbReference type="Proteomes" id="UP001283361">
    <property type="component" value="Unassembled WGS sequence"/>
</dbReference>
<evidence type="ECO:0000313" key="2">
    <source>
        <dbReference type="EMBL" id="KAK3730589.1"/>
    </source>
</evidence>
<dbReference type="AlphaFoldDB" id="A0AAE0Y2C1"/>
<feature type="region of interest" description="Disordered" evidence="1">
    <location>
        <begin position="69"/>
        <end position="139"/>
    </location>
</feature>
<accession>A0AAE0Y2C1</accession>
<evidence type="ECO:0000256" key="1">
    <source>
        <dbReference type="SAM" id="MobiDB-lite"/>
    </source>
</evidence>
<organism evidence="2 3">
    <name type="scientific">Elysia crispata</name>
    <name type="common">lettuce slug</name>
    <dbReference type="NCBI Taxonomy" id="231223"/>
    <lineage>
        <taxon>Eukaryota</taxon>
        <taxon>Metazoa</taxon>
        <taxon>Spiralia</taxon>
        <taxon>Lophotrochozoa</taxon>
        <taxon>Mollusca</taxon>
        <taxon>Gastropoda</taxon>
        <taxon>Heterobranchia</taxon>
        <taxon>Euthyneura</taxon>
        <taxon>Panpulmonata</taxon>
        <taxon>Sacoglossa</taxon>
        <taxon>Placobranchoidea</taxon>
        <taxon>Plakobranchidae</taxon>
        <taxon>Elysia</taxon>
    </lineage>
</organism>
<proteinExistence type="predicted"/>
<feature type="region of interest" description="Disordered" evidence="1">
    <location>
        <begin position="1"/>
        <end position="53"/>
    </location>
</feature>
<keyword evidence="3" id="KW-1185">Reference proteome</keyword>